<gene>
    <name evidence="2" type="ORF">BIV23_09825</name>
</gene>
<dbReference type="AlphaFoldDB" id="A0A1S2QKK1"/>
<dbReference type="OrthoDB" id="4134617at2"/>
<reference evidence="2 3" key="1">
    <citation type="submission" date="2016-10" db="EMBL/GenBank/DDBJ databases">
        <title>Genome sequence of Streptomyces sp. MUSC 1.</title>
        <authorList>
            <person name="Lee L.-H."/>
            <person name="Ser H.-L."/>
            <person name="Law J.W.-F."/>
        </authorList>
    </citation>
    <scope>NUCLEOTIDE SEQUENCE [LARGE SCALE GENOMIC DNA]</scope>
    <source>
        <strain evidence="2 3">MUSC 1</strain>
    </source>
</reference>
<organism evidence="2 3">
    <name type="scientific">Streptomyces monashensis</name>
    <dbReference type="NCBI Taxonomy" id="1678012"/>
    <lineage>
        <taxon>Bacteria</taxon>
        <taxon>Bacillati</taxon>
        <taxon>Actinomycetota</taxon>
        <taxon>Actinomycetes</taxon>
        <taxon>Kitasatosporales</taxon>
        <taxon>Streptomycetaceae</taxon>
        <taxon>Streptomyces</taxon>
    </lineage>
</organism>
<dbReference type="InterPro" id="IPR011008">
    <property type="entry name" value="Dimeric_a/b-barrel"/>
</dbReference>
<dbReference type="Proteomes" id="UP000179642">
    <property type="component" value="Unassembled WGS sequence"/>
</dbReference>
<dbReference type="EMBL" id="MLYO01000017">
    <property type="protein sequence ID" value="OIK05986.1"/>
    <property type="molecule type" value="Genomic_DNA"/>
</dbReference>
<dbReference type="InterPro" id="IPR021708">
    <property type="entry name" value="DUF3291"/>
</dbReference>
<evidence type="ECO:0000313" key="3">
    <source>
        <dbReference type="Proteomes" id="UP000179642"/>
    </source>
</evidence>
<name>A0A1S2QKK1_9ACTN</name>
<dbReference type="Pfam" id="PF11695">
    <property type="entry name" value="DUF3291"/>
    <property type="match status" value="1"/>
</dbReference>
<proteinExistence type="predicted"/>
<keyword evidence="3" id="KW-1185">Reference proteome</keyword>
<comment type="caution">
    <text evidence="2">The sequence shown here is derived from an EMBL/GenBank/DDBJ whole genome shotgun (WGS) entry which is preliminary data.</text>
</comment>
<evidence type="ECO:0000259" key="1">
    <source>
        <dbReference type="Pfam" id="PF11695"/>
    </source>
</evidence>
<feature type="domain" description="DUF3291" evidence="1">
    <location>
        <begin position="98"/>
        <end position="174"/>
    </location>
</feature>
<sequence length="179" mass="19308">MIPTAVANSGDTVSNIPASLHEFAAGDESDLQVVVPWTGPAIDPETGGLRAPLPESYLVATSVGWPKPGHEEVGGQLNAAILEELWKRDGLLAATLAISPKSWNAARNLVLWRDKEALDGFLYSEAHLAAARQTKGLMYDWEGTNWTGTSTTELPTFADARARLDAVRRDGESAYHSPR</sequence>
<dbReference type="SUPFAM" id="SSF54909">
    <property type="entry name" value="Dimeric alpha+beta barrel"/>
    <property type="match status" value="1"/>
</dbReference>
<accession>A0A1S2QKK1</accession>
<evidence type="ECO:0000313" key="2">
    <source>
        <dbReference type="EMBL" id="OIK05986.1"/>
    </source>
</evidence>
<protein>
    <recommendedName>
        <fullName evidence="1">DUF3291 domain-containing protein</fullName>
    </recommendedName>
</protein>